<dbReference type="GO" id="GO:0045892">
    <property type="term" value="P:negative regulation of DNA-templated transcription"/>
    <property type="evidence" value="ECO:0007669"/>
    <property type="project" value="TreeGrafter"/>
</dbReference>
<dbReference type="GO" id="GO:0003677">
    <property type="term" value="F:DNA binding"/>
    <property type="evidence" value="ECO:0007669"/>
    <property type="project" value="UniProtKB-KW"/>
</dbReference>
<evidence type="ECO:0000313" key="7">
    <source>
        <dbReference type="Proteomes" id="UP001058003"/>
    </source>
</evidence>
<keyword evidence="3" id="KW-0804">Transcription</keyword>
<keyword evidence="2" id="KW-0238">DNA-binding</keyword>
<dbReference type="InterPro" id="IPR036390">
    <property type="entry name" value="WH_DNA-bd_sf"/>
</dbReference>
<proteinExistence type="predicted"/>
<evidence type="ECO:0000256" key="2">
    <source>
        <dbReference type="ARBA" id="ARBA00023125"/>
    </source>
</evidence>
<dbReference type="PANTHER" id="PTHR30136:SF24">
    <property type="entry name" value="HTH-TYPE TRANSCRIPTIONAL REPRESSOR ALLR"/>
    <property type="match status" value="1"/>
</dbReference>
<keyword evidence="1" id="KW-0805">Transcription regulation</keyword>
<protein>
    <submittedName>
        <fullName evidence="6">IclR family transcriptional regulator</fullName>
    </submittedName>
</protein>
<dbReference type="InterPro" id="IPR029016">
    <property type="entry name" value="GAF-like_dom_sf"/>
</dbReference>
<dbReference type="SMART" id="SM00346">
    <property type="entry name" value="HTH_ICLR"/>
    <property type="match status" value="1"/>
</dbReference>
<feature type="domain" description="IclR-ED" evidence="5">
    <location>
        <begin position="66"/>
        <end position="248"/>
    </location>
</feature>
<dbReference type="Proteomes" id="UP001058003">
    <property type="component" value="Chromosome"/>
</dbReference>
<evidence type="ECO:0000256" key="3">
    <source>
        <dbReference type="ARBA" id="ARBA00023163"/>
    </source>
</evidence>
<dbReference type="RefSeq" id="WP_052386111.1">
    <property type="nucleotide sequence ID" value="NZ_CP073767.1"/>
</dbReference>
<gene>
    <name evidence="6" type="ORF">Daura_38215</name>
</gene>
<evidence type="ECO:0000256" key="1">
    <source>
        <dbReference type="ARBA" id="ARBA00023015"/>
    </source>
</evidence>
<evidence type="ECO:0000259" key="5">
    <source>
        <dbReference type="PROSITE" id="PS51078"/>
    </source>
</evidence>
<organism evidence="6 7">
    <name type="scientific">Dactylosporangium aurantiacum</name>
    <dbReference type="NCBI Taxonomy" id="35754"/>
    <lineage>
        <taxon>Bacteria</taxon>
        <taxon>Bacillati</taxon>
        <taxon>Actinomycetota</taxon>
        <taxon>Actinomycetes</taxon>
        <taxon>Micromonosporales</taxon>
        <taxon>Micromonosporaceae</taxon>
        <taxon>Dactylosporangium</taxon>
    </lineage>
</organism>
<dbReference type="SUPFAM" id="SSF55781">
    <property type="entry name" value="GAF domain-like"/>
    <property type="match status" value="1"/>
</dbReference>
<evidence type="ECO:0000259" key="4">
    <source>
        <dbReference type="PROSITE" id="PS51077"/>
    </source>
</evidence>
<dbReference type="Pfam" id="PF09339">
    <property type="entry name" value="HTH_IclR"/>
    <property type="match status" value="1"/>
</dbReference>
<dbReference type="Gene3D" id="1.10.10.10">
    <property type="entry name" value="Winged helix-like DNA-binding domain superfamily/Winged helix DNA-binding domain"/>
    <property type="match status" value="1"/>
</dbReference>
<dbReference type="InterPro" id="IPR005471">
    <property type="entry name" value="Tscrpt_reg_IclR_N"/>
</dbReference>
<dbReference type="Pfam" id="PF01614">
    <property type="entry name" value="IclR_C"/>
    <property type="match status" value="1"/>
</dbReference>
<sequence length="258" mass="27035">MAVGAANGSIDKALMVLESLAQHSRVTDIAAATGLPKSTVHRILQSLLAWEFARADGGGGYLPGPRILALAGKVMTRFDPAQHARAALRDLRDRTGFTVHFAIRSGDEVVYVEKLEGRQPYDMKSRVGNSVPLHTTGIGKAVMANLPAQETDRIIARAGLVAVTARSITDPRVLHDQLAEVARRGYAVDDGENDPGIRCVAAPVFDHTGAVMGGVSIAALTFDLELADEVLAGQVMTTAAAVSAALGAPAQRPAAQLS</sequence>
<dbReference type="EMBL" id="CP073767">
    <property type="protein sequence ID" value="UWZ52446.1"/>
    <property type="molecule type" value="Genomic_DNA"/>
</dbReference>
<dbReference type="PROSITE" id="PS51077">
    <property type="entry name" value="HTH_ICLR"/>
    <property type="match status" value="1"/>
</dbReference>
<dbReference type="InterPro" id="IPR050707">
    <property type="entry name" value="HTH_MetabolicPath_Reg"/>
</dbReference>
<name>A0A9Q9IC46_9ACTN</name>
<keyword evidence="7" id="KW-1185">Reference proteome</keyword>
<dbReference type="Gene3D" id="3.30.450.40">
    <property type="match status" value="1"/>
</dbReference>
<dbReference type="InterPro" id="IPR014757">
    <property type="entry name" value="Tscrpt_reg_IclR_C"/>
</dbReference>
<dbReference type="SUPFAM" id="SSF46785">
    <property type="entry name" value="Winged helix' DNA-binding domain"/>
    <property type="match status" value="1"/>
</dbReference>
<evidence type="ECO:0000313" key="6">
    <source>
        <dbReference type="EMBL" id="UWZ52446.1"/>
    </source>
</evidence>
<dbReference type="PANTHER" id="PTHR30136">
    <property type="entry name" value="HELIX-TURN-HELIX TRANSCRIPTIONAL REGULATOR, ICLR FAMILY"/>
    <property type="match status" value="1"/>
</dbReference>
<accession>A0A9Q9IC46</accession>
<dbReference type="PROSITE" id="PS51078">
    <property type="entry name" value="ICLR_ED"/>
    <property type="match status" value="1"/>
</dbReference>
<reference evidence="6" key="1">
    <citation type="submission" date="2021-04" db="EMBL/GenBank/DDBJ databases">
        <title>Dactylosporangium aurantiacum NRRL B-8018 full assembly.</title>
        <authorList>
            <person name="Hartkoorn R.C."/>
            <person name="Beaudoing E."/>
            <person name="Hot D."/>
        </authorList>
    </citation>
    <scope>NUCLEOTIDE SEQUENCE</scope>
    <source>
        <strain evidence="6">NRRL B-8018</strain>
    </source>
</reference>
<dbReference type="InterPro" id="IPR036388">
    <property type="entry name" value="WH-like_DNA-bd_sf"/>
</dbReference>
<dbReference type="OrthoDB" id="8479143at2"/>
<dbReference type="GO" id="GO:0003700">
    <property type="term" value="F:DNA-binding transcription factor activity"/>
    <property type="evidence" value="ECO:0007669"/>
    <property type="project" value="TreeGrafter"/>
</dbReference>
<dbReference type="KEGG" id="daur:Daura_38215"/>
<dbReference type="AlphaFoldDB" id="A0A9Q9IC46"/>
<feature type="domain" description="HTH iclR-type" evidence="4">
    <location>
        <begin position="7"/>
        <end position="65"/>
    </location>
</feature>